<sequence length="1000" mass="110067">MSLIVLRCLVGLGLGGGPVLVSWYLEFIPAPHRGTWMIVFSAFWTVGTIFEASLAWLIMPSLGWRWLLALSSVPSSLLLVFYRWTPESPRYLILQGRKAEAQSILQKIARMNGTQLPKGVLRSEIEEKNKSLPTENTHLLKPEEESKIVADNNGPGFFLLTLLSPELIKRTLLLWVVFFGNAFAYYGVVLLTTELNNSQNSCHPTGEVLQHSSNDVNYKDVFIASFAEFPGLLISAATVDRLGRKVTMSSTLFLCCIFLLPLLTHQPPALTTALLFGGRVCVSAAFAVVYIYAPEIYPTAVRTTGVGVASSVGRIGGVLCPLVAVGLVHGCHQTVAVLLFEVVMFVSGICVCLFPFETSGHPYSPPPRAFRSDFMATTPPSHATDLLITSEEQPANLDIMKDQSVAANNETSASFNKSSQEPAVVVHPAKVSPLSAPYGLSGDFAGHLPSSILSPQAQGFYYREANSESLNFGEPGYETPTGEWDEYSSYVNVEGLDINSPVGFNENASLVYQTGYGYNPQMPYGPYSPAATPLPSEAQLYSPQQFPFSGASPYYQQVVPPSMQYLSSPTQPELTSLVAVDQQGDNIARPSYQPHPIGPFNGSQQNLGFPEWQQGFDGGIWSDWSKPSDMHRHSSSFSPALSPQPLGSFGSYGHNIPMGSQRQRPFYGRGQGSNYGSRLNSYVGMGNQSWIGVDNTRGRGRVSDPYLGGGYNGNYDILNEQNRGPRALKPKTHVSEELDSSADSKKNNKDSPKEEANNNNNPEFVTDYSDAKLFIIKSYSEDNVHKSIKYNVWASTPNGNKKLDAAYREAKEEKEACPVFLLFSVNASSQFCGVAEMIGPVDFEKSVDYWQQDKWNGQFPVKWHIIKDVPNSQFRHIILENNDNKPVTNSRDTQEVKLEQGIEMLKIFKNYDAETSILDDFGFYEEREKIIQERKARRQPNLPSAVGGENEHKPASAALQTAFIKNMSKSFAQVVRLDEGSKASPDATTTTVAVSSGQSN</sequence>
<dbReference type="HOGENOM" id="CLU_299842_0_0_1"/>
<dbReference type="STRING" id="109376.A0A0D3AE28"/>
<dbReference type="GO" id="GO:0016020">
    <property type="term" value="C:membrane"/>
    <property type="evidence" value="ECO:0007669"/>
    <property type="project" value="UniProtKB-SubCell"/>
</dbReference>
<dbReference type="GO" id="GO:0005737">
    <property type="term" value="C:cytoplasm"/>
    <property type="evidence" value="ECO:0007669"/>
    <property type="project" value="UniProtKB-SubCell"/>
</dbReference>
<proteinExistence type="predicted"/>
<feature type="region of interest" description="Disordered" evidence="9">
    <location>
        <begin position="934"/>
        <end position="953"/>
    </location>
</feature>
<feature type="transmembrane region" description="Helical" evidence="10">
    <location>
        <begin position="246"/>
        <end position="263"/>
    </location>
</feature>
<reference evidence="13 14" key="1">
    <citation type="journal article" date="2014" name="Genome Biol.">
        <title>Transcriptome and methylome profiling reveals relics of genome dominance in the mesopolyploid Brassica oleracea.</title>
        <authorList>
            <person name="Parkin I.A."/>
            <person name="Koh C."/>
            <person name="Tang H."/>
            <person name="Robinson S.J."/>
            <person name="Kagale S."/>
            <person name="Clarke W.E."/>
            <person name="Town C.D."/>
            <person name="Nixon J."/>
            <person name="Krishnakumar V."/>
            <person name="Bidwell S.L."/>
            <person name="Denoeud F."/>
            <person name="Belcram H."/>
            <person name="Links M.G."/>
            <person name="Just J."/>
            <person name="Clarke C."/>
            <person name="Bender T."/>
            <person name="Huebert T."/>
            <person name="Mason A.S."/>
            <person name="Pires J.C."/>
            <person name="Barker G."/>
            <person name="Moore J."/>
            <person name="Walley P.G."/>
            <person name="Manoli S."/>
            <person name="Batley J."/>
            <person name="Edwards D."/>
            <person name="Nelson M.N."/>
            <person name="Wang X."/>
            <person name="Paterson A.H."/>
            <person name="King G."/>
            <person name="Bancroft I."/>
            <person name="Chalhoub B."/>
            <person name="Sharpe A.G."/>
        </authorList>
    </citation>
    <scope>NUCLEOTIDE SEQUENCE</scope>
    <source>
        <strain evidence="13 14">cv. TO1000</strain>
    </source>
</reference>
<evidence type="ECO:0000256" key="5">
    <source>
        <dbReference type="ARBA" id="ARBA00022692"/>
    </source>
</evidence>
<dbReference type="Pfam" id="PF04146">
    <property type="entry name" value="YTH"/>
    <property type="match status" value="1"/>
</dbReference>
<dbReference type="PROSITE" id="PS00216">
    <property type="entry name" value="SUGAR_TRANSPORT_1"/>
    <property type="match status" value="1"/>
</dbReference>
<feature type="transmembrane region" description="Helical" evidence="10">
    <location>
        <begin position="6"/>
        <end position="25"/>
    </location>
</feature>
<keyword evidence="4" id="KW-0963">Cytoplasm</keyword>
<accession>A0A0D3AE28</accession>
<feature type="region of interest" description="Disordered" evidence="9">
    <location>
        <begin position="979"/>
        <end position="1000"/>
    </location>
</feature>
<evidence type="ECO:0000313" key="13">
    <source>
        <dbReference type="EnsemblPlants" id="Bo1g138640.1"/>
    </source>
</evidence>
<reference evidence="13" key="2">
    <citation type="submission" date="2015-03" db="UniProtKB">
        <authorList>
            <consortium name="EnsemblPlants"/>
        </authorList>
    </citation>
    <scope>IDENTIFICATION</scope>
</reference>
<keyword evidence="3" id="KW-0813">Transport</keyword>
<dbReference type="InterPro" id="IPR007275">
    <property type="entry name" value="YTH_domain"/>
</dbReference>
<dbReference type="Gramene" id="Bo1g138640.1">
    <property type="protein sequence ID" value="Bo1g138640.1"/>
    <property type="gene ID" value="Bo1g138640"/>
</dbReference>
<feature type="region of interest" description="Disordered" evidence="9">
    <location>
        <begin position="719"/>
        <end position="764"/>
    </location>
</feature>
<organism evidence="13 14">
    <name type="scientific">Brassica oleracea var. oleracea</name>
    <dbReference type="NCBI Taxonomy" id="109376"/>
    <lineage>
        <taxon>Eukaryota</taxon>
        <taxon>Viridiplantae</taxon>
        <taxon>Streptophyta</taxon>
        <taxon>Embryophyta</taxon>
        <taxon>Tracheophyta</taxon>
        <taxon>Spermatophyta</taxon>
        <taxon>Magnoliopsida</taxon>
        <taxon>eudicotyledons</taxon>
        <taxon>Gunneridae</taxon>
        <taxon>Pentapetalae</taxon>
        <taxon>rosids</taxon>
        <taxon>malvids</taxon>
        <taxon>Brassicales</taxon>
        <taxon>Brassicaceae</taxon>
        <taxon>Brassiceae</taxon>
        <taxon>Brassica</taxon>
    </lineage>
</organism>
<dbReference type="PANTHER" id="PTHR12357">
    <property type="entry name" value="YTH YT521-B HOMOLOGY DOMAIN-CONTAINING"/>
    <property type="match status" value="1"/>
</dbReference>
<dbReference type="Proteomes" id="UP000032141">
    <property type="component" value="Chromosome C1"/>
</dbReference>
<evidence type="ECO:0000256" key="7">
    <source>
        <dbReference type="ARBA" id="ARBA00022989"/>
    </source>
</evidence>
<evidence type="ECO:0000256" key="3">
    <source>
        <dbReference type="ARBA" id="ARBA00022448"/>
    </source>
</evidence>
<dbReference type="CDD" id="cd21134">
    <property type="entry name" value="YTH"/>
    <property type="match status" value="1"/>
</dbReference>
<keyword evidence="8 10" id="KW-0472">Membrane</keyword>
<evidence type="ECO:0000256" key="10">
    <source>
        <dbReference type="SAM" id="Phobius"/>
    </source>
</evidence>
<dbReference type="FunFam" id="3.10.590.10:FF:000001">
    <property type="entry name" value="YTH domain family 1, isoform CRA_a"/>
    <property type="match status" value="1"/>
</dbReference>
<evidence type="ECO:0000313" key="14">
    <source>
        <dbReference type="Proteomes" id="UP000032141"/>
    </source>
</evidence>
<comment type="subcellular location">
    <subcellularLocation>
        <location evidence="2">Cytoplasm</location>
    </subcellularLocation>
    <subcellularLocation>
        <location evidence="1">Membrane</location>
        <topology evidence="1">Multi-pass membrane protein</topology>
    </subcellularLocation>
</comment>
<feature type="transmembrane region" description="Helical" evidence="10">
    <location>
        <begin position="172"/>
        <end position="191"/>
    </location>
</feature>
<dbReference type="InterPro" id="IPR045168">
    <property type="entry name" value="YTH_prot"/>
</dbReference>
<evidence type="ECO:0008006" key="15">
    <source>
        <dbReference type="Google" id="ProtNLM"/>
    </source>
</evidence>
<dbReference type="Pfam" id="PF00083">
    <property type="entry name" value="Sugar_tr"/>
    <property type="match status" value="1"/>
</dbReference>
<feature type="transmembrane region" description="Helical" evidence="10">
    <location>
        <begin position="305"/>
        <end position="329"/>
    </location>
</feature>
<protein>
    <recommendedName>
        <fullName evidence="15">YTH domain-containing protein</fullName>
    </recommendedName>
</protein>
<dbReference type="PANTHER" id="PTHR12357:SF100">
    <property type="entry name" value="YTH DOMAIN-CONTAINING FAMILY PROTEIN"/>
    <property type="match status" value="1"/>
</dbReference>
<dbReference type="InterPro" id="IPR005828">
    <property type="entry name" value="MFS_sugar_transport-like"/>
</dbReference>
<dbReference type="eggNOG" id="KOG0253">
    <property type="taxonomic scope" value="Eukaryota"/>
</dbReference>
<dbReference type="GO" id="GO:0003729">
    <property type="term" value="F:mRNA binding"/>
    <property type="evidence" value="ECO:0007669"/>
    <property type="project" value="TreeGrafter"/>
</dbReference>
<keyword evidence="6" id="KW-0694">RNA-binding</keyword>
<dbReference type="Gene3D" id="1.20.1250.20">
    <property type="entry name" value="MFS general substrate transporter like domains"/>
    <property type="match status" value="1"/>
</dbReference>
<dbReference type="eggNOG" id="KOG1901">
    <property type="taxonomic scope" value="Eukaryota"/>
</dbReference>
<feature type="domain" description="YTH" evidence="12">
    <location>
        <begin position="771"/>
        <end position="908"/>
    </location>
</feature>
<dbReference type="OMA" id="FYYREAN"/>
<name>A0A0D3AE28_BRAOL</name>
<feature type="transmembrane region" description="Helical" evidence="10">
    <location>
        <begin position="335"/>
        <end position="356"/>
    </location>
</feature>
<dbReference type="GO" id="GO:0022857">
    <property type="term" value="F:transmembrane transporter activity"/>
    <property type="evidence" value="ECO:0007669"/>
    <property type="project" value="InterPro"/>
</dbReference>
<keyword evidence="5 10" id="KW-0812">Transmembrane</keyword>
<evidence type="ECO:0000256" key="8">
    <source>
        <dbReference type="ARBA" id="ARBA00023136"/>
    </source>
</evidence>
<dbReference type="InterPro" id="IPR036259">
    <property type="entry name" value="MFS_trans_sf"/>
</dbReference>
<dbReference type="GO" id="GO:0061157">
    <property type="term" value="P:mRNA destabilization"/>
    <property type="evidence" value="ECO:0007669"/>
    <property type="project" value="TreeGrafter"/>
</dbReference>
<keyword evidence="14" id="KW-1185">Reference proteome</keyword>
<dbReference type="SUPFAM" id="SSF103473">
    <property type="entry name" value="MFS general substrate transporter"/>
    <property type="match status" value="1"/>
</dbReference>
<evidence type="ECO:0000259" key="11">
    <source>
        <dbReference type="PROSITE" id="PS50850"/>
    </source>
</evidence>
<evidence type="ECO:0000256" key="2">
    <source>
        <dbReference type="ARBA" id="ARBA00004496"/>
    </source>
</evidence>
<dbReference type="AlphaFoldDB" id="A0A0D3AE28"/>
<evidence type="ECO:0000256" key="4">
    <source>
        <dbReference type="ARBA" id="ARBA00022490"/>
    </source>
</evidence>
<evidence type="ECO:0000256" key="6">
    <source>
        <dbReference type="ARBA" id="ARBA00022884"/>
    </source>
</evidence>
<feature type="transmembrane region" description="Helical" evidence="10">
    <location>
        <begin position="269"/>
        <end position="293"/>
    </location>
</feature>
<feature type="compositionally biased region" description="Basic and acidic residues" evidence="9">
    <location>
        <begin position="742"/>
        <end position="756"/>
    </location>
</feature>
<dbReference type="PROSITE" id="PS50882">
    <property type="entry name" value="YTH"/>
    <property type="match status" value="1"/>
</dbReference>
<feature type="transmembrane region" description="Helical" evidence="10">
    <location>
        <begin position="37"/>
        <end position="58"/>
    </location>
</feature>
<feature type="compositionally biased region" description="Polar residues" evidence="9">
    <location>
        <begin position="986"/>
        <end position="1000"/>
    </location>
</feature>
<dbReference type="PROSITE" id="PS50850">
    <property type="entry name" value="MFS"/>
    <property type="match status" value="1"/>
</dbReference>
<dbReference type="Gene3D" id="3.10.590.10">
    <property type="entry name" value="ph1033 like domains"/>
    <property type="match status" value="1"/>
</dbReference>
<evidence type="ECO:0000259" key="12">
    <source>
        <dbReference type="PROSITE" id="PS50882"/>
    </source>
</evidence>
<dbReference type="InterPro" id="IPR005829">
    <property type="entry name" value="Sugar_transporter_CS"/>
</dbReference>
<keyword evidence="7 10" id="KW-1133">Transmembrane helix</keyword>
<dbReference type="InterPro" id="IPR020846">
    <property type="entry name" value="MFS_dom"/>
</dbReference>
<feature type="domain" description="Major facilitator superfamily (MFS) profile" evidence="11">
    <location>
        <begin position="1"/>
        <end position="359"/>
    </location>
</feature>
<evidence type="ECO:0000256" key="1">
    <source>
        <dbReference type="ARBA" id="ARBA00004141"/>
    </source>
</evidence>
<dbReference type="EnsemblPlants" id="Bo1g138640.1">
    <property type="protein sequence ID" value="Bo1g138640.1"/>
    <property type="gene ID" value="Bo1g138640"/>
</dbReference>
<evidence type="ECO:0000256" key="9">
    <source>
        <dbReference type="SAM" id="MobiDB-lite"/>
    </source>
</evidence>